<sequence length="373" mass="42379">MKVILLVALVALCFSQQIPGADFLSAGFDGLKLEGGLSPIFSWRFTKGKTFSPQIGKGQITYDVPDYVAAYDFVEAGQVVSENIYQSFESYFKEVTAGFDLSVSYSMTKQMSASVAANVEWGHIHQKVTSENKAMAYNNRWWTFYKLTALPAIILHKDDMFTTMQEVLPFPVTNADDQDLYNQMVLSFGTHYYARLHLGAYVHFDTFMDQKLMQSKDQSWIKAQASLEFHYKMWDVAFKPNYNRSSIHIDNLFTMNSESHSFFMGGDSQYQSNTTLKQWEASLVNYPAVVNVTLQPQWNVMKSGSVRDHLKATIEYYLKNGKVPTNPVTGYRTGVRGPYDHLLEMEPEELQAHVEAHGDIFVPTADDIIVDSL</sequence>
<proteinExistence type="predicted"/>
<evidence type="ECO:0000259" key="8">
    <source>
        <dbReference type="PROSITE" id="PS51412"/>
    </source>
</evidence>
<evidence type="ECO:0000313" key="9">
    <source>
        <dbReference type="EMBL" id="KAG9391109.1"/>
    </source>
</evidence>
<evidence type="ECO:0000256" key="5">
    <source>
        <dbReference type="ARBA" id="ARBA00023136"/>
    </source>
</evidence>
<dbReference type="OrthoDB" id="1366754at2759"/>
<dbReference type="InterPro" id="IPR020864">
    <property type="entry name" value="MACPF"/>
</dbReference>
<dbReference type="Proteomes" id="UP000717585">
    <property type="component" value="Unassembled WGS sequence"/>
</dbReference>
<reference evidence="9" key="1">
    <citation type="submission" date="2021-05" db="EMBL/GenBank/DDBJ databases">
        <title>A free-living protist that lacks canonical eukaryotic 1 DNA replication and segregation systems.</title>
        <authorList>
            <person name="Salas-Leiva D.E."/>
            <person name="Tromer E.C."/>
            <person name="Curtis B.A."/>
            <person name="Jerlstrom-Hultqvist J."/>
            <person name="Kolisko M."/>
            <person name="Yi Z."/>
            <person name="Salas-Leiva J.S."/>
            <person name="Gallot-Lavallee L."/>
            <person name="Kops G.J.P.L."/>
            <person name="Archibald J.M."/>
            <person name="Simpson A.G.B."/>
            <person name="Roger A.J."/>
        </authorList>
    </citation>
    <scope>NUCLEOTIDE SEQUENCE</scope>
    <source>
        <strain evidence="9">BICM</strain>
    </source>
</reference>
<keyword evidence="10" id="KW-1185">Reference proteome</keyword>
<evidence type="ECO:0000256" key="3">
    <source>
        <dbReference type="ARBA" id="ARBA00022525"/>
    </source>
</evidence>
<evidence type="ECO:0000256" key="7">
    <source>
        <dbReference type="SAM" id="SignalP"/>
    </source>
</evidence>
<protein>
    <submittedName>
        <fullName evidence="9">MAC/Perforin domain</fullName>
    </submittedName>
</protein>
<feature type="signal peptide" evidence="7">
    <location>
        <begin position="1"/>
        <end position="15"/>
    </location>
</feature>
<keyword evidence="5" id="KW-0472">Membrane</keyword>
<dbReference type="PROSITE" id="PS00279">
    <property type="entry name" value="MACPF_1"/>
    <property type="match status" value="1"/>
</dbReference>
<evidence type="ECO:0000256" key="4">
    <source>
        <dbReference type="ARBA" id="ARBA00022852"/>
    </source>
</evidence>
<feature type="domain" description="MACPF" evidence="8">
    <location>
        <begin position="5"/>
        <end position="332"/>
    </location>
</feature>
<comment type="subcellular location">
    <subcellularLocation>
        <location evidence="1">Membrane</location>
    </subcellularLocation>
    <subcellularLocation>
        <location evidence="2">Secreted</location>
    </subcellularLocation>
</comment>
<dbReference type="GO" id="GO:0005576">
    <property type="term" value="C:extracellular region"/>
    <property type="evidence" value="ECO:0007669"/>
    <property type="project" value="UniProtKB-SubCell"/>
</dbReference>
<gene>
    <name evidence="9" type="ORF">J8273_7383</name>
</gene>
<keyword evidence="6" id="KW-1015">Disulfide bond</keyword>
<name>A0A8J6B1U5_9EUKA</name>
<dbReference type="EMBL" id="JAHDYR010000062">
    <property type="protein sequence ID" value="KAG9391109.1"/>
    <property type="molecule type" value="Genomic_DNA"/>
</dbReference>
<keyword evidence="7" id="KW-0732">Signal</keyword>
<evidence type="ECO:0000256" key="2">
    <source>
        <dbReference type="ARBA" id="ARBA00004613"/>
    </source>
</evidence>
<keyword evidence="4" id="KW-0204">Cytolysis</keyword>
<organism evidence="9 10">
    <name type="scientific">Carpediemonas membranifera</name>
    <dbReference type="NCBI Taxonomy" id="201153"/>
    <lineage>
        <taxon>Eukaryota</taxon>
        <taxon>Metamonada</taxon>
        <taxon>Carpediemonas-like organisms</taxon>
        <taxon>Carpediemonas</taxon>
    </lineage>
</organism>
<accession>A0A8J6B1U5</accession>
<comment type="caution">
    <text evidence="9">The sequence shown here is derived from an EMBL/GenBank/DDBJ whole genome shotgun (WGS) entry which is preliminary data.</text>
</comment>
<dbReference type="GO" id="GO:0016020">
    <property type="term" value="C:membrane"/>
    <property type="evidence" value="ECO:0007669"/>
    <property type="project" value="UniProtKB-SubCell"/>
</dbReference>
<feature type="chain" id="PRO_5035283169" evidence="7">
    <location>
        <begin position="16"/>
        <end position="373"/>
    </location>
</feature>
<dbReference type="Pfam" id="PF01823">
    <property type="entry name" value="MACPF"/>
    <property type="match status" value="1"/>
</dbReference>
<dbReference type="GO" id="GO:0031640">
    <property type="term" value="P:killing of cells of another organism"/>
    <property type="evidence" value="ECO:0007669"/>
    <property type="project" value="UniProtKB-KW"/>
</dbReference>
<keyword evidence="3" id="KW-0964">Secreted</keyword>
<dbReference type="AlphaFoldDB" id="A0A8J6B1U5"/>
<dbReference type="InterPro" id="IPR020863">
    <property type="entry name" value="MACPF_CS"/>
</dbReference>
<evidence type="ECO:0000313" key="10">
    <source>
        <dbReference type="Proteomes" id="UP000717585"/>
    </source>
</evidence>
<evidence type="ECO:0000256" key="6">
    <source>
        <dbReference type="ARBA" id="ARBA00023157"/>
    </source>
</evidence>
<evidence type="ECO:0000256" key="1">
    <source>
        <dbReference type="ARBA" id="ARBA00004370"/>
    </source>
</evidence>
<dbReference type="PANTHER" id="PTHR45742:SF8">
    <property type="entry name" value="FLOCCULATION PROTEIN FLO11"/>
    <property type="match status" value="1"/>
</dbReference>
<dbReference type="PANTHER" id="PTHR45742">
    <property type="entry name" value="COMPLEMENT COMPONENT C6"/>
    <property type="match status" value="1"/>
</dbReference>
<dbReference type="PROSITE" id="PS51412">
    <property type="entry name" value="MACPF_2"/>
    <property type="match status" value="1"/>
</dbReference>